<dbReference type="NCBIfam" id="NF037995">
    <property type="entry name" value="TRAP_S1"/>
    <property type="match status" value="1"/>
</dbReference>
<evidence type="ECO:0000256" key="4">
    <source>
        <dbReference type="ARBA" id="ARBA00022729"/>
    </source>
</evidence>
<name>A0A3P3XG53_9SPIR</name>
<comment type="similarity">
    <text evidence="2">Belongs to the bacterial solute-binding protein 7 family.</text>
</comment>
<dbReference type="Pfam" id="PF03480">
    <property type="entry name" value="DctP"/>
    <property type="match status" value="1"/>
</dbReference>
<dbReference type="EMBL" id="FWDM01000002">
    <property type="protein sequence ID" value="SLM09783.1"/>
    <property type="molecule type" value="Genomic_DNA"/>
</dbReference>
<evidence type="ECO:0000256" key="1">
    <source>
        <dbReference type="ARBA" id="ARBA00004196"/>
    </source>
</evidence>
<proteinExistence type="inferred from homology"/>
<dbReference type="Gene3D" id="3.40.190.170">
    <property type="entry name" value="Bacterial extracellular solute-binding protein, family 7"/>
    <property type="match status" value="1"/>
</dbReference>
<gene>
    <name evidence="5" type="ORF">SPIROBIBN47_100013</name>
</gene>
<dbReference type="PIRSF" id="PIRSF006470">
    <property type="entry name" value="DctB"/>
    <property type="match status" value="1"/>
</dbReference>
<protein>
    <submittedName>
        <fullName evidence="5">TRAP dicarboxylate transporter, DctP subunit</fullName>
    </submittedName>
</protein>
<comment type="subcellular location">
    <subcellularLocation>
        <location evidence="1">Cell envelope</location>
    </subcellularLocation>
</comment>
<dbReference type="InterPro" id="IPR038404">
    <property type="entry name" value="TRAP_DctP_sf"/>
</dbReference>
<dbReference type="InterPro" id="IPR004682">
    <property type="entry name" value="TRAP_DctP"/>
</dbReference>
<keyword evidence="4" id="KW-0732">Signal</keyword>
<keyword evidence="3" id="KW-0813">Transport</keyword>
<accession>A0A3P3XG53</accession>
<sequence>MKRTVYTVLALMLLLVPSAVFGQITLKLAHLNPQQPYDVASAAMAAVFKSEVESKSNGQIKVELYPNGVLGKEAETLVQVKSGVVQSFISSSGGMAQFYPLIDVTNMPFAFSSYNVGYKVYDGDFGKELAADIEKKAGFHVLGFGESGGFFAITNSKKPIKSPADMKGIKLRTMALPLHQAIVKALGASPTTIAWAEVYTSLQTGVVDGQMNPISIIAMAKLQEVQKYITLTNHLYAPYVWVINPKFYNSLSDELKNVVDDAARTAIVAGRGLSRIIDSTEKGLPTLAEKLQVYVPTKAEMKLFRDATVPAAREFMLSQYKDEGKIWVDKFFDAIDKAEKELGY</sequence>
<evidence type="ECO:0000256" key="2">
    <source>
        <dbReference type="ARBA" id="ARBA00009023"/>
    </source>
</evidence>
<dbReference type="NCBIfam" id="TIGR00787">
    <property type="entry name" value="dctP"/>
    <property type="match status" value="1"/>
</dbReference>
<dbReference type="CDD" id="cd13677">
    <property type="entry name" value="PBP2_TRAP_SBP_like_6"/>
    <property type="match status" value="1"/>
</dbReference>
<dbReference type="PANTHER" id="PTHR33376:SF4">
    <property type="entry name" value="SIALIC ACID-BINDING PERIPLASMIC PROTEIN SIAP"/>
    <property type="match status" value="1"/>
</dbReference>
<evidence type="ECO:0000256" key="3">
    <source>
        <dbReference type="ARBA" id="ARBA00022448"/>
    </source>
</evidence>
<organism evidence="5">
    <name type="scientific">uncultured spirochete</name>
    <dbReference type="NCBI Taxonomy" id="156406"/>
    <lineage>
        <taxon>Bacteria</taxon>
        <taxon>Pseudomonadati</taxon>
        <taxon>Spirochaetota</taxon>
        <taxon>Spirochaetia</taxon>
        <taxon>Spirochaetales</taxon>
        <taxon>environmental samples</taxon>
    </lineage>
</organism>
<evidence type="ECO:0000313" key="5">
    <source>
        <dbReference type="EMBL" id="SLM09783.1"/>
    </source>
</evidence>
<dbReference type="GO" id="GO:0030288">
    <property type="term" value="C:outer membrane-bounded periplasmic space"/>
    <property type="evidence" value="ECO:0007669"/>
    <property type="project" value="InterPro"/>
</dbReference>
<dbReference type="PANTHER" id="PTHR33376">
    <property type="match status" value="1"/>
</dbReference>
<dbReference type="InterPro" id="IPR018389">
    <property type="entry name" value="DctP_fam"/>
</dbReference>
<reference evidence="5" key="1">
    <citation type="submission" date="2017-02" db="EMBL/GenBank/DDBJ databases">
        <authorList>
            <person name="Regsiter A."/>
            <person name="William W."/>
        </authorList>
    </citation>
    <scope>NUCLEOTIDE SEQUENCE</scope>
    <source>
        <strain evidence="5">Bib</strain>
    </source>
</reference>
<dbReference type="AlphaFoldDB" id="A0A3P3XG53"/>
<dbReference type="GO" id="GO:0055085">
    <property type="term" value="P:transmembrane transport"/>
    <property type="evidence" value="ECO:0007669"/>
    <property type="project" value="InterPro"/>
</dbReference>